<feature type="compositionally biased region" description="Basic and acidic residues" evidence="1">
    <location>
        <begin position="776"/>
        <end position="790"/>
    </location>
</feature>
<evidence type="ECO:0000313" key="2">
    <source>
        <dbReference type="EMBL" id="KAK7194716.1"/>
    </source>
</evidence>
<dbReference type="AlphaFoldDB" id="A0AAW0EM34"/>
<feature type="compositionally biased region" description="Low complexity" evidence="1">
    <location>
        <begin position="290"/>
        <end position="311"/>
    </location>
</feature>
<evidence type="ECO:0000256" key="1">
    <source>
        <dbReference type="SAM" id="MobiDB-lite"/>
    </source>
</evidence>
<feature type="compositionally biased region" description="Polar residues" evidence="1">
    <location>
        <begin position="880"/>
        <end position="894"/>
    </location>
</feature>
<dbReference type="Proteomes" id="UP001430356">
    <property type="component" value="Unassembled WGS sequence"/>
</dbReference>
<feature type="region of interest" description="Disordered" evidence="1">
    <location>
        <begin position="178"/>
        <end position="212"/>
    </location>
</feature>
<feature type="compositionally biased region" description="Polar residues" evidence="1">
    <location>
        <begin position="802"/>
        <end position="811"/>
    </location>
</feature>
<feature type="region of interest" description="Disordered" evidence="1">
    <location>
        <begin position="866"/>
        <end position="894"/>
    </location>
</feature>
<dbReference type="EMBL" id="JAECZO010000041">
    <property type="protein sequence ID" value="KAK7194716.1"/>
    <property type="molecule type" value="Genomic_DNA"/>
</dbReference>
<keyword evidence="3" id="KW-1185">Reference proteome</keyword>
<gene>
    <name evidence="2" type="ORF">NESM_000391200</name>
</gene>
<dbReference type="PANTHER" id="PTHR48125">
    <property type="entry name" value="LP07818P1"/>
    <property type="match status" value="1"/>
</dbReference>
<organism evidence="2 3">
    <name type="scientific">Novymonas esmeraldas</name>
    <dbReference type="NCBI Taxonomy" id="1808958"/>
    <lineage>
        <taxon>Eukaryota</taxon>
        <taxon>Discoba</taxon>
        <taxon>Euglenozoa</taxon>
        <taxon>Kinetoplastea</taxon>
        <taxon>Metakinetoplastina</taxon>
        <taxon>Trypanosomatida</taxon>
        <taxon>Trypanosomatidae</taxon>
        <taxon>Novymonas</taxon>
    </lineage>
</organism>
<reference evidence="2 3" key="1">
    <citation type="journal article" date="2021" name="MBio">
        <title>A New Model Trypanosomatid, Novymonas esmeraldas: Genomic Perception of Its 'Candidatus Pandoraea novymonadis' Endosymbiont.</title>
        <authorList>
            <person name="Zakharova A."/>
            <person name="Saura A."/>
            <person name="Butenko A."/>
            <person name="Podesvova L."/>
            <person name="Warmusova S."/>
            <person name="Kostygov A.Y."/>
            <person name="Nenarokova A."/>
            <person name="Lukes J."/>
            <person name="Opperdoes F.R."/>
            <person name="Yurchenko V."/>
        </authorList>
    </citation>
    <scope>NUCLEOTIDE SEQUENCE [LARGE SCALE GENOMIC DNA]</scope>
    <source>
        <strain evidence="2 3">E262AT.01</strain>
    </source>
</reference>
<comment type="caution">
    <text evidence="2">The sequence shown here is derived from an EMBL/GenBank/DDBJ whole genome shotgun (WGS) entry which is preliminary data.</text>
</comment>
<accession>A0AAW0EM34</accession>
<dbReference type="PANTHER" id="PTHR48125:SF12">
    <property type="entry name" value="AT HOOK TRANSCRIPTION FACTOR FAMILY-RELATED"/>
    <property type="match status" value="1"/>
</dbReference>
<feature type="region of interest" description="Disordered" evidence="1">
    <location>
        <begin position="285"/>
        <end position="311"/>
    </location>
</feature>
<protein>
    <submittedName>
        <fullName evidence="2">Uncharacterized protein</fullName>
    </submittedName>
</protein>
<feature type="region of interest" description="Disordered" evidence="1">
    <location>
        <begin position="751"/>
        <end position="818"/>
    </location>
</feature>
<proteinExistence type="predicted"/>
<name>A0AAW0EM34_9TRYP</name>
<sequence>MSARDAASRTVCDDARSAVAVVAPSTPSMQPRSSRAGAPLSPSAAAAALALTSKQRLLSDETLRTVAHLLRHTAAQLEAAALQEVMADPVASEYIMASAARGDDNNASAAATSTHSGDADRSALSLMSTSESAVDMVAGTWSHTFGHDVVAHSIGSPLSRHNMGSTSHVQVTAVPTAVQTAASPKGSRTRHGRAAPPPPSELRRRPRQSLNGTPVEQALRMAGAIASSSTYSYTFPTLWFCPPASAVVSHAVPPHSMRPTSQHRGTQPASVAAAAAASVKGFRPHWQAPRSSSSMTLATASSDTTSRSQSLGTAVFLPSPSPDGSPMATGARRASCANHGEPSQVLAAATAQPPLFFDNLLFDPATGRHLFGGHAFREEARILLAHLASAASPLAVQHAGDTDCGANGSKTSRTVPSPVLVLVREYIPVAAGCGAGGDGTRPYGGADAMVVQCFSLLPPQLTHLRPNRYQLLSEATIGMCLLVALPGCVTLATPLHAFLQDERHSLLSIAGSPLERLLGNAHDAVREAGERLGVAPRLSIAVATAPTSARARPSMSLQSMPAPLTPGGDAGAVSPVADAAARVALEAAERDRDAARIAVVGERLTQMVLPDVLDEALHALQSTLVVYCIEYEQRRHMHTAVNAVRVLQRFFRRYLAVKERAVRRMVRLWRRLEVDARLKLQQHRPLPTALERMDAVANSILQEHMLTSPAYKRGFIEDQWVLRRRAFAKWKEEEAWNDVFASSAAWRGGGDGAMDTGAHLQVRRPRSSRLSPAEQQRLEAEFDRRRRGSDEAPPPPQQQPQRSASGASSTVDAGPSAEREQAAIRRFLCWYMDPSELLYLSHQRLLETLKSSVFRMVEVQQELKRAAHETAVEEEGSSAPRDSNVSVRSTPRRR</sequence>
<evidence type="ECO:0000313" key="3">
    <source>
        <dbReference type="Proteomes" id="UP001430356"/>
    </source>
</evidence>